<accession>A0A3F3H0U1</accession>
<name>A0A3F3H0U1_9LACO</name>
<dbReference type="EMBL" id="CAUZLT010000001">
    <property type="protein sequence ID" value="CAK1229273.1"/>
    <property type="molecule type" value="Genomic_DNA"/>
</dbReference>
<evidence type="ECO:0000313" key="2">
    <source>
        <dbReference type="EMBL" id="GAP03682.1"/>
    </source>
</evidence>
<evidence type="ECO:0000313" key="3">
    <source>
        <dbReference type="Proteomes" id="UP001314262"/>
    </source>
</evidence>
<dbReference type="Proteomes" id="UP001314262">
    <property type="component" value="Unassembled WGS sequence"/>
</dbReference>
<proteinExistence type="predicted"/>
<protein>
    <recommendedName>
        <fullName evidence="4">XRE family transcriptional regulator</fullName>
    </recommendedName>
</protein>
<dbReference type="EMBL" id="DF968078">
    <property type="protein sequence ID" value="GAP03682.1"/>
    <property type="molecule type" value="Genomic_DNA"/>
</dbReference>
<dbReference type="RefSeq" id="WP_059393196.1">
    <property type="nucleotide sequence ID" value="NZ_BOJU01000002.1"/>
</dbReference>
<dbReference type="STRING" id="709323.GCA_001047135_00227"/>
<evidence type="ECO:0008006" key="4">
    <source>
        <dbReference type="Google" id="ProtNLM"/>
    </source>
</evidence>
<reference evidence="2" key="1">
    <citation type="journal article" date="2015" name="BMC Genomics">
        <title>Comparative genomics of Fructobacillus spp. and Leuconostoc spp. reveals niche-specific evolution of Fructobacillus spp.</title>
        <authorList>
            <person name="Endo A."/>
            <person name="Tanizawa Y."/>
            <person name="Tanaka N."/>
            <person name="Maeno S."/>
            <person name="Kumar H."/>
            <person name="Shiwa Y."/>
            <person name="Okada S."/>
            <person name="Yoshikawa H."/>
            <person name="Dicks L."/>
            <person name="Nakagawa J."/>
            <person name="Arita M."/>
        </authorList>
    </citation>
    <scope>NUCLEOTIDE SEQUENCE [LARGE SCALE GENOMIC DNA]</scope>
    <source>
        <strain evidence="2">F214-1</strain>
    </source>
</reference>
<evidence type="ECO:0000313" key="1">
    <source>
        <dbReference type="EMBL" id="CAK1229273.1"/>
    </source>
</evidence>
<dbReference type="AlphaFoldDB" id="A0A3F3H0U1"/>
<reference evidence="1 3" key="2">
    <citation type="submission" date="2023-10" db="EMBL/GenBank/DDBJ databases">
        <authorList>
            <person name="Botero Cardona J."/>
        </authorList>
    </citation>
    <scope>NUCLEOTIDE SEQUENCE [LARGE SCALE GENOMIC DNA]</scope>
    <source>
        <strain evidence="1 3">R-53137</strain>
    </source>
</reference>
<sequence>MNNFRILQQLSQQSIEQVGAATGLQISDLQAFADGQKELAIADLERLCLYFSHCLDQLGNANQANLSKHPIHIRLTTDYLLNLGISLSDWISLQWALEGNWAGDQLAVGFFTADQTLVKVVENSADFTKAFAGYLILALEGEFTPYIDEIHDNVHYDWRILRYRSQADFQDITNELANTPLKEIEA</sequence>
<gene>
    <name evidence="2" type="ORF">FTRO_0012280</name>
    <name evidence="1" type="ORF">R53137_KAKDMLNK_00271</name>
</gene>
<organism evidence="2">
    <name type="scientific">Fructobacillus tropaeoli</name>
    <dbReference type="NCBI Taxonomy" id="709323"/>
    <lineage>
        <taxon>Bacteria</taxon>
        <taxon>Bacillati</taxon>
        <taxon>Bacillota</taxon>
        <taxon>Bacilli</taxon>
        <taxon>Lactobacillales</taxon>
        <taxon>Lactobacillaceae</taxon>
        <taxon>Fructobacillus</taxon>
    </lineage>
</organism>
<keyword evidence="3" id="KW-1185">Reference proteome</keyword>
<dbReference type="Proteomes" id="UP000064514">
    <property type="component" value="Unassembled WGS sequence"/>
</dbReference>